<dbReference type="STRING" id="324602.Caur_2466"/>
<dbReference type="SUPFAM" id="SSF143120">
    <property type="entry name" value="YefM-like"/>
    <property type="match status" value="1"/>
</dbReference>
<dbReference type="Gene3D" id="3.40.1620.10">
    <property type="entry name" value="YefM-like domain"/>
    <property type="match status" value="1"/>
</dbReference>
<name>A9WHY2_CHLAA</name>
<reference evidence="4" key="1">
    <citation type="journal article" date="2011" name="BMC Genomics">
        <title>Complete genome sequence of the filamentous anoxygenic phototrophic bacterium Chloroflexus aurantiacus.</title>
        <authorList>
            <person name="Tang K.H."/>
            <person name="Barry K."/>
            <person name="Chertkov O."/>
            <person name="Dalin E."/>
            <person name="Han C.S."/>
            <person name="Hauser L.J."/>
            <person name="Honchak B.M."/>
            <person name="Karbach L.E."/>
            <person name="Land M.L."/>
            <person name="Lapidus A."/>
            <person name="Larimer F.W."/>
            <person name="Mikhailova N."/>
            <person name="Pitluck S."/>
            <person name="Pierson B.K."/>
            <person name="Blankenship R.E."/>
        </authorList>
    </citation>
    <scope>NUCLEOTIDE SEQUENCE [LARGE SCALE GENOMIC DNA]</scope>
    <source>
        <strain evidence="4">ATCC 29366 / DSM 635 / J-10-fl</strain>
    </source>
</reference>
<dbReference type="PANTHER" id="PTHR35377">
    <property type="entry name" value="ANTITOXIN VAPB49-RELATED-RELATED"/>
    <property type="match status" value="1"/>
</dbReference>
<proteinExistence type="inferred from homology"/>
<comment type="similarity">
    <text evidence="1">Belongs to the phD/YefM antitoxin family.</text>
</comment>
<dbReference type="Proteomes" id="UP000002008">
    <property type="component" value="Chromosome"/>
</dbReference>
<keyword evidence="4" id="KW-1185">Reference proteome</keyword>
<dbReference type="InterPro" id="IPR036165">
    <property type="entry name" value="YefM-like_sf"/>
</dbReference>
<dbReference type="HOGENOM" id="CLU_163140_3_2_0"/>
<dbReference type="InParanoid" id="A9WHY2"/>
<dbReference type="PATRIC" id="fig|324602.8.peg.2780"/>
<dbReference type="KEGG" id="cau:Caur_2466"/>
<accession>A9WHY2</accession>
<feature type="domain" description="DUF2281" evidence="2">
    <location>
        <begin position="45"/>
        <end position="73"/>
    </location>
</feature>
<dbReference type="RefSeq" id="WP_012258326.1">
    <property type="nucleotide sequence ID" value="NC_010175.1"/>
</dbReference>
<dbReference type="InterPro" id="IPR051416">
    <property type="entry name" value="phD-YefM_TA_antitoxins"/>
</dbReference>
<evidence type="ECO:0000313" key="3">
    <source>
        <dbReference type="EMBL" id="ABY35673.1"/>
    </source>
</evidence>
<sequence>MQQISVDEAAGQLASLIDAAVRGEVILITTDDHHVVRLVPVKQVRQPRRPGSARGMIRMTDDFDAPLEDFQEYTV</sequence>
<evidence type="ECO:0000313" key="4">
    <source>
        <dbReference type="Proteomes" id="UP000002008"/>
    </source>
</evidence>
<evidence type="ECO:0000259" key="2">
    <source>
        <dbReference type="Pfam" id="PF10047"/>
    </source>
</evidence>
<dbReference type="AlphaFoldDB" id="A9WHY2"/>
<gene>
    <name evidence="3" type="ordered locus">Caur_2466</name>
</gene>
<dbReference type="Pfam" id="PF10047">
    <property type="entry name" value="DUF2281"/>
    <property type="match status" value="1"/>
</dbReference>
<evidence type="ECO:0000256" key="1">
    <source>
        <dbReference type="ARBA" id="ARBA00009981"/>
    </source>
</evidence>
<protein>
    <submittedName>
        <fullName evidence="3">Prevent-host-death family protein</fullName>
    </submittedName>
</protein>
<dbReference type="EMBL" id="CP000909">
    <property type="protein sequence ID" value="ABY35673.1"/>
    <property type="molecule type" value="Genomic_DNA"/>
</dbReference>
<dbReference type="eggNOG" id="COG4118">
    <property type="taxonomic scope" value="Bacteria"/>
</dbReference>
<dbReference type="PANTHER" id="PTHR35377:SF4">
    <property type="entry name" value="PREVENT-HOST-DEATH FAMILY PROTEIN"/>
    <property type="match status" value="1"/>
</dbReference>
<dbReference type="InterPro" id="IPR018739">
    <property type="entry name" value="DUF2281"/>
</dbReference>
<dbReference type="EnsemblBacteria" id="ABY35673">
    <property type="protein sequence ID" value="ABY35673"/>
    <property type="gene ID" value="Caur_2466"/>
</dbReference>
<organism evidence="3 4">
    <name type="scientific">Chloroflexus aurantiacus (strain ATCC 29366 / DSM 635 / J-10-fl)</name>
    <dbReference type="NCBI Taxonomy" id="324602"/>
    <lineage>
        <taxon>Bacteria</taxon>
        <taxon>Bacillati</taxon>
        <taxon>Chloroflexota</taxon>
        <taxon>Chloroflexia</taxon>
        <taxon>Chloroflexales</taxon>
        <taxon>Chloroflexineae</taxon>
        <taxon>Chloroflexaceae</taxon>
        <taxon>Chloroflexus</taxon>
    </lineage>
</organism>